<dbReference type="InterPro" id="IPR004821">
    <property type="entry name" value="Cyt_trans-like"/>
</dbReference>
<dbReference type="PANTHER" id="PTHR21342">
    <property type="entry name" value="PHOSPHOPANTETHEINE ADENYLYLTRANSFERASE"/>
    <property type="match status" value="1"/>
</dbReference>
<keyword evidence="1" id="KW-0808">Transferase</keyword>
<evidence type="ECO:0000259" key="3">
    <source>
        <dbReference type="Pfam" id="PF01467"/>
    </source>
</evidence>
<dbReference type="Pfam" id="PF01467">
    <property type="entry name" value="CTP_transf_like"/>
    <property type="match status" value="1"/>
</dbReference>
<dbReference type="Proteomes" id="UP000177913">
    <property type="component" value="Unassembled WGS sequence"/>
</dbReference>
<reference evidence="4 5" key="1">
    <citation type="journal article" date="2016" name="Nat. Commun.">
        <title>Thousands of microbial genomes shed light on interconnected biogeochemical processes in an aquifer system.</title>
        <authorList>
            <person name="Anantharaman K."/>
            <person name="Brown C.T."/>
            <person name="Hug L.A."/>
            <person name="Sharon I."/>
            <person name="Castelle C.J."/>
            <person name="Probst A.J."/>
            <person name="Thomas B.C."/>
            <person name="Singh A."/>
            <person name="Wilkins M.J."/>
            <person name="Karaoz U."/>
            <person name="Brodie E.L."/>
            <person name="Williams K.H."/>
            <person name="Hubbard S.S."/>
            <person name="Banfield J.F."/>
        </authorList>
    </citation>
    <scope>NUCLEOTIDE SEQUENCE [LARGE SCALE GENOMIC DNA]</scope>
</reference>
<dbReference type="AlphaFoldDB" id="A0A1F7GZN8"/>
<feature type="domain" description="Cytidyltransferase-like" evidence="3">
    <location>
        <begin position="13"/>
        <end position="72"/>
    </location>
</feature>
<dbReference type="NCBIfam" id="TIGR00125">
    <property type="entry name" value="cyt_tran_rel"/>
    <property type="match status" value="1"/>
</dbReference>
<evidence type="ECO:0000256" key="2">
    <source>
        <dbReference type="ARBA" id="ARBA00022695"/>
    </source>
</evidence>
<dbReference type="Gene3D" id="3.40.50.620">
    <property type="entry name" value="HUPs"/>
    <property type="match status" value="1"/>
</dbReference>
<name>A0A1F7GZN8_9BACT</name>
<evidence type="ECO:0000256" key="1">
    <source>
        <dbReference type="ARBA" id="ARBA00022679"/>
    </source>
</evidence>
<keyword evidence="2" id="KW-0548">Nucleotidyltransferase</keyword>
<dbReference type="PANTHER" id="PTHR21342:SF0">
    <property type="entry name" value="BIFUNCTIONAL NMN ADENYLYLTRANSFERASE_NUDIX HYDROLASE"/>
    <property type="match status" value="1"/>
</dbReference>
<dbReference type="GO" id="GO:0016779">
    <property type="term" value="F:nucleotidyltransferase activity"/>
    <property type="evidence" value="ECO:0007669"/>
    <property type="project" value="UniProtKB-KW"/>
</dbReference>
<comment type="caution">
    <text evidence="4">The sequence shown here is derived from an EMBL/GenBank/DDBJ whole genome shotgun (WGS) entry which is preliminary data.</text>
</comment>
<proteinExistence type="predicted"/>
<accession>A0A1F7GZN8</accession>
<evidence type="ECO:0000313" key="4">
    <source>
        <dbReference type="EMBL" id="OGK24358.1"/>
    </source>
</evidence>
<protein>
    <recommendedName>
        <fullName evidence="3">Cytidyltransferase-like domain-containing protein</fullName>
    </recommendedName>
</protein>
<gene>
    <name evidence="4" type="ORF">A3C25_00690</name>
</gene>
<evidence type="ECO:0000313" key="5">
    <source>
        <dbReference type="Proteomes" id="UP000177913"/>
    </source>
</evidence>
<dbReference type="InterPro" id="IPR014729">
    <property type="entry name" value="Rossmann-like_a/b/a_fold"/>
</dbReference>
<dbReference type="EMBL" id="MFZO01000035">
    <property type="protein sequence ID" value="OGK24358.1"/>
    <property type="molecule type" value="Genomic_DNA"/>
</dbReference>
<sequence length="174" mass="20350">MTFDGVKKYQTGFFIGRFQPFHKGHLHLIKKSFRYIDTMIIGIGSVGVVDRDNFLTYQERKKMLEVVIKKEGWNDKVSKIVPLKDFHNDKLWLDNSLKAAGRVDVVIGNNEWTNRIFEAAGYPILRLGFYKRYLYEGKKVRRLMLEGGGWENRLPKYIVPLLYGYIANNEAINQ</sequence>
<dbReference type="SUPFAM" id="SSF52374">
    <property type="entry name" value="Nucleotidylyl transferase"/>
    <property type="match status" value="1"/>
</dbReference>
<organism evidence="4 5">
    <name type="scientific">Candidatus Roizmanbacteria bacterium RIFCSPHIGHO2_02_FULL_38_11</name>
    <dbReference type="NCBI Taxonomy" id="1802039"/>
    <lineage>
        <taxon>Bacteria</taxon>
        <taxon>Candidatus Roizmaniibacteriota</taxon>
    </lineage>
</organism>